<organism evidence="1 2">
    <name type="scientific">Pseudomonas anguilliseptica</name>
    <dbReference type="NCBI Taxonomy" id="53406"/>
    <lineage>
        <taxon>Bacteria</taxon>
        <taxon>Pseudomonadati</taxon>
        <taxon>Pseudomonadota</taxon>
        <taxon>Gammaproteobacteria</taxon>
        <taxon>Pseudomonadales</taxon>
        <taxon>Pseudomonadaceae</taxon>
        <taxon>Pseudomonas</taxon>
    </lineage>
</organism>
<protein>
    <submittedName>
        <fullName evidence="1">SIR2-like domain-containing protein</fullName>
    </submittedName>
</protein>
<evidence type="ECO:0000313" key="2">
    <source>
        <dbReference type="Proteomes" id="UP000242849"/>
    </source>
</evidence>
<dbReference type="Pfam" id="PF13289">
    <property type="entry name" value="SIR2_2"/>
    <property type="match status" value="1"/>
</dbReference>
<gene>
    <name evidence="1" type="ORF">SAMN05421553_3827</name>
</gene>
<dbReference type="Proteomes" id="UP000242849">
    <property type="component" value="Unassembled WGS sequence"/>
</dbReference>
<dbReference type="OrthoDB" id="530017at2"/>
<accession>A0A1H5FBQ5</accession>
<name>A0A1H5FBQ5_PSEAG</name>
<dbReference type="AlphaFoldDB" id="A0A1H5FBQ5"/>
<dbReference type="RefSeq" id="WP_090385854.1">
    <property type="nucleotide sequence ID" value="NZ_FNSC01000001.1"/>
</dbReference>
<dbReference type="STRING" id="53406.SAMN05421553_3827"/>
<sequence>MSLLKNHVTQLSFSVYESKGVFAVLLGSGLSRAAEIPTGWEITLDLIRRMALAQGIVEQSDWAAWYRETTGEEPNYSALLEELASSPEERRAILHSYIEPTPEDREAGRKTPTEAHRAIAGLVQGGYIRVIVTTNFDRLMENALRERGIEPTIVSSVDALAGAEPITHSACYILKLHGDYKDARIHNTESELSGYPVPYDALLDRILDEHGLIVCGWSGEWDHALRSAFLRAPNRRYSVFWASRGGIGNGAQELVDHRRARVIPITDADSFFSTLHQHVETLGQSQRQNPFSIELLINSAKRFLAKPEYRIQLDDLLIQETDRLLAQLNGVDLAQPGNWDTATFRLYVKRYEAAAESLTAVCGVLGRWGDDSELPLVLDVIRTLYAHADKVGSGLVPYLGLRSYPAVLIFTA</sequence>
<keyword evidence="2" id="KW-1185">Reference proteome</keyword>
<evidence type="ECO:0000313" key="1">
    <source>
        <dbReference type="EMBL" id="SEE00806.1"/>
    </source>
</evidence>
<dbReference type="InterPro" id="IPR029035">
    <property type="entry name" value="DHS-like_NAD/FAD-binding_dom"/>
</dbReference>
<reference evidence="2" key="1">
    <citation type="submission" date="2016-10" db="EMBL/GenBank/DDBJ databases">
        <authorList>
            <person name="Varghese N."/>
            <person name="Submissions S."/>
        </authorList>
    </citation>
    <scope>NUCLEOTIDE SEQUENCE [LARGE SCALE GENOMIC DNA]</scope>
    <source>
        <strain evidence="2">DSM 12111</strain>
    </source>
</reference>
<dbReference type="Gene3D" id="3.40.50.1220">
    <property type="entry name" value="TPP-binding domain"/>
    <property type="match status" value="1"/>
</dbReference>
<proteinExistence type="predicted"/>
<dbReference type="EMBL" id="FNSC01000001">
    <property type="protein sequence ID" value="SEE00806.1"/>
    <property type="molecule type" value="Genomic_DNA"/>
</dbReference>
<dbReference type="SUPFAM" id="SSF52467">
    <property type="entry name" value="DHS-like NAD/FAD-binding domain"/>
    <property type="match status" value="1"/>
</dbReference>